<name>A0A9Q1H0G9_9CARY</name>
<keyword evidence="3" id="KW-1185">Reference proteome</keyword>
<reference evidence="2" key="1">
    <citation type="submission" date="2022-04" db="EMBL/GenBank/DDBJ databases">
        <title>Carnegiea gigantea Genome sequencing and assembly v2.</title>
        <authorList>
            <person name="Copetti D."/>
            <person name="Sanderson M.J."/>
            <person name="Burquez A."/>
            <person name="Wojciechowski M.F."/>
        </authorList>
    </citation>
    <scope>NUCLEOTIDE SEQUENCE</scope>
    <source>
        <strain evidence="2">SGP5-SGP5p</strain>
        <tissue evidence="2">Aerial part</tissue>
    </source>
</reference>
<dbReference type="OrthoDB" id="1930092at2759"/>
<evidence type="ECO:0000259" key="1">
    <source>
        <dbReference type="Pfam" id="PF23650"/>
    </source>
</evidence>
<evidence type="ECO:0000313" key="3">
    <source>
        <dbReference type="Proteomes" id="UP001153076"/>
    </source>
</evidence>
<dbReference type="GO" id="GO:0009535">
    <property type="term" value="C:chloroplast thylakoid membrane"/>
    <property type="evidence" value="ECO:0007669"/>
    <property type="project" value="TreeGrafter"/>
</dbReference>
<dbReference type="EMBL" id="JAKOGI010001076">
    <property type="protein sequence ID" value="KAJ8427898.1"/>
    <property type="molecule type" value="Genomic_DNA"/>
</dbReference>
<dbReference type="GO" id="GO:0009570">
    <property type="term" value="C:chloroplast stroma"/>
    <property type="evidence" value="ECO:0007669"/>
    <property type="project" value="TreeGrafter"/>
</dbReference>
<dbReference type="Proteomes" id="UP001153076">
    <property type="component" value="Unassembled WGS sequence"/>
</dbReference>
<evidence type="ECO:0000313" key="2">
    <source>
        <dbReference type="EMBL" id="KAJ8427898.1"/>
    </source>
</evidence>
<protein>
    <recommendedName>
        <fullName evidence="1">DUF7148 domain-containing protein</fullName>
    </recommendedName>
</protein>
<proteinExistence type="predicted"/>
<dbReference type="InterPro" id="IPR055572">
    <property type="entry name" value="DUF7148"/>
</dbReference>
<dbReference type="AlphaFoldDB" id="A0A9Q1H0G9"/>
<organism evidence="2 3">
    <name type="scientific">Carnegiea gigantea</name>
    <dbReference type="NCBI Taxonomy" id="171969"/>
    <lineage>
        <taxon>Eukaryota</taxon>
        <taxon>Viridiplantae</taxon>
        <taxon>Streptophyta</taxon>
        <taxon>Embryophyta</taxon>
        <taxon>Tracheophyta</taxon>
        <taxon>Spermatophyta</taxon>
        <taxon>Magnoliopsida</taxon>
        <taxon>eudicotyledons</taxon>
        <taxon>Gunneridae</taxon>
        <taxon>Pentapetalae</taxon>
        <taxon>Caryophyllales</taxon>
        <taxon>Cactineae</taxon>
        <taxon>Cactaceae</taxon>
        <taxon>Cactoideae</taxon>
        <taxon>Echinocereeae</taxon>
        <taxon>Carnegiea</taxon>
    </lineage>
</organism>
<accession>A0A9Q1H0G9</accession>
<dbReference type="Pfam" id="PF23650">
    <property type="entry name" value="DUF7148"/>
    <property type="match status" value="1"/>
</dbReference>
<dbReference type="PANTHER" id="PTHR36352:SF1">
    <property type="entry name" value="EXPRESSED PROTEIN"/>
    <property type="match status" value="1"/>
</dbReference>
<sequence length="178" mass="19585">MASVTLRQIIIQQQTQFLSTKPHPTISFITTTSLNPNRRNEFPRLFSSLYGHRNLPAPVRSSPGKDGLVPSAADDEGVSLGTMKLSRDINIPRFETLLFQVDKIEGGVRLGFVSIEDGKANVEVYIDCTVIPGSNDSEDHMFRAIRKGAPKDRVPPGEPRIMKSLLAALKTSAQLART</sequence>
<gene>
    <name evidence="2" type="ORF">Cgig2_008516</name>
</gene>
<feature type="domain" description="DUF7148" evidence="1">
    <location>
        <begin position="100"/>
        <end position="177"/>
    </location>
</feature>
<dbReference type="PANTHER" id="PTHR36352">
    <property type="entry name" value="EXPRESSED PROTEIN"/>
    <property type="match status" value="1"/>
</dbReference>
<comment type="caution">
    <text evidence="2">The sequence shown here is derived from an EMBL/GenBank/DDBJ whole genome shotgun (WGS) entry which is preliminary data.</text>
</comment>